<keyword evidence="2 7" id="KW-0813">Transport</keyword>
<keyword evidence="5 7" id="KW-1133">Transmembrane helix</keyword>
<evidence type="ECO:0000256" key="4">
    <source>
        <dbReference type="ARBA" id="ARBA00022692"/>
    </source>
</evidence>
<dbReference type="PANTHER" id="PTHR47737:SF1">
    <property type="entry name" value="GLYCINE BETAINE_PROLINE BETAINE TRANSPORT SYSTEM PERMEASE PROTEIN PROW"/>
    <property type="match status" value="1"/>
</dbReference>
<feature type="transmembrane region" description="Helical" evidence="7">
    <location>
        <begin position="590"/>
        <end position="612"/>
    </location>
</feature>
<gene>
    <name evidence="9" type="ORF">GCM10007874_43120</name>
</gene>
<feature type="transmembrane region" description="Helical" evidence="7">
    <location>
        <begin position="425"/>
        <end position="443"/>
    </location>
</feature>
<dbReference type="Proteomes" id="UP001156882">
    <property type="component" value="Unassembled WGS sequence"/>
</dbReference>
<feature type="transmembrane region" description="Helical" evidence="7">
    <location>
        <begin position="312"/>
        <end position="329"/>
    </location>
</feature>
<feature type="transmembrane region" description="Helical" evidence="7">
    <location>
        <begin position="107"/>
        <end position="127"/>
    </location>
</feature>
<feature type="transmembrane region" description="Helical" evidence="7">
    <location>
        <begin position="358"/>
        <end position="379"/>
    </location>
</feature>
<dbReference type="Gene3D" id="1.10.3720.10">
    <property type="entry name" value="MetI-like"/>
    <property type="match status" value="2"/>
</dbReference>
<comment type="similarity">
    <text evidence="7">Belongs to the binding-protein-dependent transport system permease family.</text>
</comment>
<sequence length="662" mass="70913">MSNLAPTAIAEPQAQARRASAWPLVWALALAFALALYLMRDQIPWANAWPESDALPFAPWLSAMMAWLKVNFTWATRAIAAVLDVPLEVTFGLLAKPTKLVLAGTSFMVPTLSWAGVIAAGIIAGHAAGGRRLALLIAACLGYIALFGQWQSAMLSLALIVIAVPLCVIVGLLLGILAWRSPRIEKLAVTPLLDLMQTIPTFAYLIPMLILFGNSPVSAMIATSIFATPPMVRATMVALSRVPAEIGDFAVMAGCTPRQRLWRVLIPTARPMLMVGVNQVIMLALNMVIISSMIGAGGLGYDVLLALRALKIGQGMEAGLAIVVLAIALDRLSQAFASKGGAPVHHAQRSLLARHPHLVLALTVLLLTTLASLVLPVFAKFPPGWTLSTAPWWKAAVDWITVHFFDWIEAFRVALLLYVLNPMRAFCEGFPWLGALVLLALAGYRLGGWRLAGLVGLLVLFCASCGLWEKTMSTVYLCGVSAIIALLIGIPIGVWASRSDRVFGFIEPIVDTLQTLPSFCFIIPIVMLFRVGDVTALIATVSFAIVPAIRYTNHGLRQVPPTLIEAAKTAGCTRRQTFWRVQLPMALPEVLLGLNQTILLSLSMIIICAMIGTRDLGQEVFIALAKADAGRGIVAGLAIAFIGIVADRLIGGASAAARKRLG</sequence>
<feature type="transmembrane region" description="Helical" evidence="7">
    <location>
        <begin position="74"/>
        <end position="95"/>
    </location>
</feature>
<comment type="caution">
    <text evidence="9">The sequence shown here is derived from an EMBL/GenBank/DDBJ whole genome shotgun (WGS) entry which is preliminary data.</text>
</comment>
<feature type="transmembrane region" description="Helical" evidence="7">
    <location>
        <begin position="21"/>
        <end position="39"/>
    </location>
</feature>
<keyword evidence="4 7" id="KW-0812">Transmembrane</keyword>
<dbReference type="InterPro" id="IPR000515">
    <property type="entry name" value="MetI-like"/>
</dbReference>
<dbReference type="PROSITE" id="PS50928">
    <property type="entry name" value="ABC_TM1"/>
    <property type="match status" value="2"/>
</dbReference>
<evidence type="ECO:0000259" key="8">
    <source>
        <dbReference type="PROSITE" id="PS50928"/>
    </source>
</evidence>
<evidence type="ECO:0000313" key="9">
    <source>
        <dbReference type="EMBL" id="GLS21295.1"/>
    </source>
</evidence>
<comment type="subcellular location">
    <subcellularLocation>
        <location evidence="1 7">Cell membrane</location>
        <topology evidence="1 7">Multi-pass membrane protein</topology>
    </subcellularLocation>
</comment>
<dbReference type="EMBL" id="BSPC01000048">
    <property type="protein sequence ID" value="GLS21295.1"/>
    <property type="molecule type" value="Genomic_DNA"/>
</dbReference>
<dbReference type="InterPro" id="IPR035906">
    <property type="entry name" value="MetI-like_sf"/>
</dbReference>
<feature type="domain" description="ABC transmembrane type-1" evidence="8">
    <location>
        <begin position="153"/>
        <end position="333"/>
    </location>
</feature>
<dbReference type="Pfam" id="PF00528">
    <property type="entry name" value="BPD_transp_1"/>
    <property type="match status" value="2"/>
</dbReference>
<dbReference type="CDD" id="cd06261">
    <property type="entry name" value="TM_PBP2"/>
    <property type="match status" value="2"/>
</dbReference>
<keyword evidence="3" id="KW-1003">Cell membrane</keyword>
<keyword evidence="6 7" id="KW-0472">Membrane</keyword>
<keyword evidence="10" id="KW-1185">Reference proteome</keyword>
<evidence type="ECO:0000256" key="3">
    <source>
        <dbReference type="ARBA" id="ARBA00022475"/>
    </source>
</evidence>
<organism evidence="9 10">
    <name type="scientific">Labrys miyagiensis</name>
    <dbReference type="NCBI Taxonomy" id="346912"/>
    <lineage>
        <taxon>Bacteria</taxon>
        <taxon>Pseudomonadati</taxon>
        <taxon>Pseudomonadota</taxon>
        <taxon>Alphaproteobacteria</taxon>
        <taxon>Hyphomicrobiales</taxon>
        <taxon>Xanthobacteraceae</taxon>
        <taxon>Labrys</taxon>
    </lineage>
</organism>
<dbReference type="SUPFAM" id="SSF161098">
    <property type="entry name" value="MetI-like"/>
    <property type="match status" value="2"/>
</dbReference>
<feature type="transmembrane region" description="Helical" evidence="7">
    <location>
        <begin position="280"/>
        <end position="300"/>
    </location>
</feature>
<protein>
    <submittedName>
        <fullName evidence="9">ABC transporter permease</fullName>
    </submittedName>
</protein>
<feature type="transmembrane region" description="Helical" evidence="7">
    <location>
        <begin position="475"/>
        <end position="496"/>
    </location>
</feature>
<feature type="transmembrane region" description="Helical" evidence="7">
    <location>
        <begin position="199"/>
        <end position="226"/>
    </location>
</feature>
<feature type="transmembrane region" description="Helical" evidence="7">
    <location>
        <begin position="632"/>
        <end position="650"/>
    </location>
</feature>
<name>A0ABQ6CQU9_9HYPH</name>
<evidence type="ECO:0000256" key="5">
    <source>
        <dbReference type="ARBA" id="ARBA00022989"/>
    </source>
</evidence>
<evidence type="ECO:0000256" key="1">
    <source>
        <dbReference type="ARBA" id="ARBA00004651"/>
    </source>
</evidence>
<feature type="transmembrane region" description="Helical" evidence="7">
    <location>
        <begin position="399"/>
        <end position="418"/>
    </location>
</feature>
<proteinExistence type="inferred from homology"/>
<feature type="transmembrane region" description="Helical" evidence="7">
    <location>
        <begin position="516"/>
        <end position="549"/>
    </location>
</feature>
<feature type="transmembrane region" description="Helical" evidence="7">
    <location>
        <begin position="157"/>
        <end position="179"/>
    </location>
</feature>
<accession>A0ABQ6CQU9</accession>
<evidence type="ECO:0000256" key="2">
    <source>
        <dbReference type="ARBA" id="ARBA00022448"/>
    </source>
</evidence>
<evidence type="ECO:0000313" key="10">
    <source>
        <dbReference type="Proteomes" id="UP001156882"/>
    </source>
</evidence>
<reference evidence="10" key="1">
    <citation type="journal article" date="2019" name="Int. J. Syst. Evol. Microbiol.">
        <title>The Global Catalogue of Microorganisms (GCM) 10K type strain sequencing project: providing services to taxonomists for standard genome sequencing and annotation.</title>
        <authorList>
            <consortium name="The Broad Institute Genomics Platform"/>
            <consortium name="The Broad Institute Genome Sequencing Center for Infectious Disease"/>
            <person name="Wu L."/>
            <person name="Ma J."/>
        </authorList>
    </citation>
    <scope>NUCLEOTIDE SEQUENCE [LARGE SCALE GENOMIC DNA]</scope>
    <source>
        <strain evidence="10">NBRC 101365</strain>
    </source>
</reference>
<dbReference type="PANTHER" id="PTHR47737">
    <property type="entry name" value="GLYCINE BETAINE/PROLINE BETAINE TRANSPORT SYSTEM PERMEASE PROTEIN PROW"/>
    <property type="match status" value="1"/>
</dbReference>
<feature type="domain" description="ABC transmembrane type-1" evidence="8">
    <location>
        <begin position="471"/>
        <end position="650"/>
    </location>
</feature>
<evidence type="ECO:0000256" key="7">
    <source>
        <dbReference type="RuleBase" id="RU363032"/>
    </source>
</evidence>
<feature type="transmembrane region" description="Helical" evidence="7">
    <location>
        <begin position="133"/>
        <end position="150"/>
    </location>
</feature>
<evidence type="ECO:0000256" key="6">
    <source>
        <dbReference type="ARBA" id="ARBA00023136"/>
    </source>
</evidence>
<feature type="transmembrane region" description="Helical" evidence="7">
    <location>
        <begin position="449"/>
        <end position="468"/>
    </location>
</feature>